<dbReference type="Gene3D" id="3.90.550.10">
    <property type="entry name" value="Spore Coat Polysaccharide Biosynthesis Protein SpsA, Chain A"/>
    <property type="match status" value="1"/>
</dbReference>
<dbReference type="Pfam" id="PF00535">
    <property type="entry name" value="Glycos_transf_2"/>
    <property type="match status" value="1"/>
</dbReference>
<dbReference type="InterPro" id="IPR001173">
    <property type="entry name" value="Glyco_trans_2-like"/>
</dbReference>
<comment type="caution">
    <text evidence="2">The sequence shown here is derived from an EMBL/GenBank/DDBJ whole genome shotgun (WGS) entry which is preliminary data.</text>
</comment>
<accession>A0A5R9KVF9</accession>
<dbReference type="OrthoDB" id="597270at2"/>
<dbReference type="GO" id="GO:0016758">
    <property type="term" value="F:hexosyltransferase activity"/>
    <property type="evidence" value="ECO:0007669"/>
    <property type="project" value="UniProtKB-ARBA"/>
</dbReference>
<evidence type="ECO:0000313" key="3">
    <source>
        <dbReference type="Proteomes" id="UP000306402"/>
    </source>
</evidence>
<reference evidence="2 3" key="1">
    <citation type="submission" date="2019-05" db="EMBL/GenBank/DDBJ databases">
        <authorList>
            <person name="Qu J.-H."/>
        </authorList>
    </citation>
    <scope>NUCLEOTIDE SEQUENCE [LARGE SCALE GENOMIC DNA]</scope>
    <source>
        <strain evidence="2 3">T17</strain>
    </source>
</reference>
<evidence type="ECO:0000259" key="1">
    <source>
        <dbReference type="Pfam" id="PF00535"/>
    </source>
</evidence>
<keyword evidence="3" id="KW-1185">Reference proteome</keyword>
<keyword evidence="2" id="KW-0808">Transferase</keyword>
<name>A0A5R9KVF9_9BACT</name>
<evidence type="ECO:0000313" key="2">
    <source>
        <dbReference type="EMBL" id="TLV00069.1"/>
    </source>
</evidence>
<dbReference type="Proteomes" id="UP000306402">
    <property type="component" value="Unassembled WGS sequence"/>
</dbReference>
<sequence>MPQPLISVITATYNRSNILPYSIQSVLDQTYTNWELLVIGDCCTDDTEAVVAAYNDPRITFFNLPENFGEQSEPNNEGMRRAKGDYIAFLNHDDFWFPDHLEFSLQFLISSGADIALAGGFIDHGEAKHAFFLSGVVSEKHGYHPSRVFVSASNWLHKKELVEKVGFWGAAKDLYTAPSHNWLKRAYESGCRILPTKHFTVIALPSVSRKDAYKDRIVDKAPFYSEQLRTNPHFREQMISKNLYRCFETLYFDEKTYYWRFFTKRIKEVFIKLGLNTIEFSSKMRYGKGGLIRNYRKTRGLNPQ</sequence>
<dbReference type="PANTHER" id="PTHR22916">
    <property type="entry name" value="GLYCOSYLTRANSFERASE"/>
    <property type="match status" value="1"/>
</dbReference>
<dbReference type="SUPFAM" id="SSF53448">
    <property type="entry name" value="Nucleotide-diphospho-sugar transferases"/>
    <property type="match status" value="1"/>
</dbReference>
<dbReference type="PANTHER" id="PTHR22916:SF3">
    <property type="entry name" value="UDP-GLCNAC:BETAGAL BETA-1,3-N-ACETYLGLUCOSAMINYLTRANSFERASE-LIKE PROTEIN 1"/>
    <property type="match status" value="1"/>
</dbReference>
<dbReference type="RefSeq" id="WP_138365451.1">
    <property type="nucleotide sequence ID" value="NZ_VCEJ01000004.1"/>
</dbReference>
<dbReference type="EMBL" id="VCEJ01000004">
    <property type="protein sequence ID" value="TLV00069.1"/>
    <property type="molecule type" value="Genomic_DNA"/>
</dbReference>
<organism evidence="2 3">
    <name type="scientific">Dyadobacter luticola</name>
    <dbReference type="NCBI Taxonomy" id="1979387"/>
    <lineage>
        <taxon>Bacteria</taxon>
        <taxon>Pseudomonadati</taxon>
        <taxon>Bacteroidota</taxon>
        <taxon>Cytophagia</taxon>
        <taxon>Cytophagales</taxon>
        <taxon>Spirosomataceae</taxon>
        <taxon>Dyadobacter</taxon>
    </lineage>
</organism>
<protein>
    <submittedName>
        <fullName evidence="2">Glycosyltransferase family 2 protein</fullName>
    </submittedName>
</protein>
<gene>
    <name evidence="2" type="ORF">FEN17_11175</name>
</gene>
<dbReference type="AlphaFoldDB" id="A0A5R9KVF9"/>
<dbReference type="InterPro" id="IPR029044">
    <property type="entry name" value="Nucleotide-diphossugar_trans"/>
</dbReference>
<proteinExistence type="predicted"/>
<dbReference type="CDD" id="cd00761">
    <property type="entry name" value="Glyco_tranf_GTA_type"/>
    <property type="match status" value="1"/>
</dbReference>
<feature type="domain" description="Glycosyltransferase 2-like" evidence="1">
    <location>
        <begin position="7"/>
        <end position="123"/>
    </location>
</feature>